<dbReference type="EMBL" id="LR798271">
    <property type="protein sequence ID" value="CAB5219219.1"/>
    <property type="molecule type" value="Genomic_DNA"/>
</dbReference>
<reference evidence="1" key="1">
    <citation type="submission" date="2020-05" db="EMBL/GenBank/DDBJ databases">
        <authorList>
            <person name="Chiriac C."/>
            <person name="Salcher M."/>
            <person name="Ghai R."/>
            <person name="Kavagutti S V."/>
        </authorList>
    </citation>
    <scope>NUCLEOTIDE SEQUENCE</scope>
</reference>
<sequence>MQTINRPWIAHVDDEREIGNSVIVTLQAGWFFKGTREGVRGYDTMREAKADTTKANVEHNPHPR</sequence>
<organism evidence="1">
    <name type="scientific">uncultured Caudovirales phage</name>
    <dbReference type="NCBI Taxonomy" id="2100421"/>
    <lineage>
        <taxon>Viruses</taxon>
        <taxon>Duplodnaviria</taxon>
        <taxon>Heunggongvirae</taxon>
        <taxon>Uroviricota</taxon>
        <taxon>Caudoviricetes</taxon>
        <taxon>Peduoviridae</taxon>
        <taxon>Maltschvirus</taxon>
        <taxon>Maltschvirus maltsch</taxon>
    </lineage>
</organism>
<accession>A0A6J7WM93</accession>
<gene>
    <name evidence="1" type="ORF">UFOVP229_42</name>
</gene>
<evidence type="ECO:0000313" key="1">
    <source>
        <dbReference type="EMBL" id="CAB5219219.1"/>
    </source>
</evidence>
<name>A0A6J7WM93_9CAUD</name>
<proteinExistence type="predicted"/>
<protein>
    <submittedName>
        <fullName evidence="1">Uncharacterized protein</fullName>
    </submittedName>
</protein>